<evidence type="ECO:0000313" key="1">
    <source>
        <dbReference type="EnsemblMetazoa" id="AFUN014636-PA"/>
    </source>
</evidence>
<dbReference type="VEuPathDB" id="VectorBase:AFUN014636"/>
<dbReference type="EnsemblMetazoa" id="AFUN014636-RA">
    <property type="protein sequence ID" value="AFUN014636-PA"/>
    <property type="gene ID" value="AFUN014636"/>
</dbReference>
<accession>A0A182S2F5</accession>
<dbReference type="AlphaFoldDB" id="A0A182S2F5"/>
<organism evidence="1">
    <name type="scientific">Anopheles funestus</name>
    <name type="common">African malaria mosquito</name>
    <dbReference type="NCBI Taxonomy" id="62324"/>
    <lineage>
        <taxon>Eukaryota</taxon>
        <taxon>Metazoa</taxon>
        <taxon>Ecdysozoa</taxon>
        <taxon>Arthropoda</taxon>
        <taxon>Hexapoda</taxon>
        <taxon>Insecta</taxon>
        <taxon>Pterygota</taxon>
        <taxon>Neoptera</taxon>
        <taxon>Endopterygota</taxon>
        <taxon>Diptera</taxon>
        <taxon>Nematocera</taxon>
        <taxon>Culicoidea</taxon>
        <taxon>Culicidae</taxon>
        <taxon>Anophelinae</taxon>
        <taxon>Anopheles</taxon>
    </lineage>
</organism>
<reference evidence="1" key="1">
    <citation type="submission" date="2020-05" db="UniProtKB">
        <authorList>
            <consortium name="EnsemblMetazoa"/>
        </authorList>
    </citation>
    <scope>IDENTIFICATION</scope>
    <source>
        <strain evidence="1">FUMOZ</strain>
    </source>
</reference>
<sequence>MQYNRFWTHIVQFAILQPPQNVLRSVGAYAKVKAVHRYEMLVPIVGKLQRLEYAVTNKHHVRVLLLAFRNESFVDAQPSVITVQIFANGRQRCRTHSEYVLLSFASLAGCFSEKIGTLYHQLGLGFRTPPKEQNGFHGCSTQADKQTENLNTNNRITMPRLRNYEEVQTIITRRTNFSLLSADLRIFRRANNQ</sequence>
<protein>
    <submittedName>
        <fullName evidence="1">Uncharacterized protein</fullName>
    </submittedName>
</protein>
<name>A0A182S2F5_ANOFN</name>
<proteinExistence type="predicted"/>